<dbReference type="OrthoDB" id="10032414at2759"/>
<evidence type="ECO:0000313" key="1">
    <source>
        <dbReference type="EMBL" id="GBP87779.1"/>
    </source>
</evidence>
<organism evidence="1 2">
    <name type="scientific">Eumeta variegata</name>
    <name type="common">Bagworm moth</name>
    <name type="synonym">Eumeta japonica</name>
    <dbReference type="NCBI Taxonomy" id="151549"/>
    <lineage>
        <taxon>Eukaryota</taxon>
        <taxon>Metazoa</taxon>
        <taxon>Ecdysozoa</taxon>
        <taxon>Arthropoda</taxon>
        <taxon>Hexapoda</taxon>
        <taxon>Insecta</taxon>
        <taxon>Pterygota</taxon>
        <taxon>Neoptera</taxon>
        <taxon>Endopterygota</taxon>
        <taxon>Lepidoptera</taxon>
        <taxon>Glossata</taxon>
        <taxon>Ditrysia</taxon>
        <taxon>Tineoidea</taxon>
        <taxon>Psychidae</taxon>
        <taxon>Oiketicinae</taxon>
        <taxon>Eumeta</taxon>
    </lineage>
</organism>
<proteinExistence type="predicted"/>
<evidence type="ECO:0000313" key="2">
    <source>
        <dbReference type="Proteomes" id="UP000299102"/>
    </source>
</evidence>
<name>A0A4C1ZLL2_EUMVA</name>
<protein>
    <submittedName>
        <fullName evidence="1">Uncharacterized protein</fullName>
    </submittedName>
</protein>
<dbReference type="EMBL" id="BGZK01001884">
    <property type="protein sequence ID" value="GBP87779.1"/>
    <property type="molecule type" value="Genomic_DNA"/>
</dbReference>
<gene>
    <name evidence="1" type="ORF">EVAR_60471_1</name>
</gene>
<accession>A0A4C1ZLL2</accession>
<dbReference type="Proteomes" id="UP000299102">
    <property type="component" value="Unassembled WGS sequence"/>
</dbReference>
<comment type="caution">
    <text evidence="1">The sequence shown here is derived from an EMBL/GenBank/DDBJ whole genome shotgun (WGS) entry which is preliminary data.</text>
</comment>
<keyword evidence="2" id="KW-1185">Reference proteome</keyword>
<dbReference type="AlphaFoldDB" id="A0A4C1ZLL2"/>
<sequence length="197" mass="22664">MQADAPTINCNGIGVSVEVVLRPRLMKVGCNRKVLIAENAVHHFVHQTGRNPFSEARFIKVGWFCATLTNIIRVGNSSTNWFKRFHSGKFDDDFKGELRSGRPVTDKVDAIFEKVERDRWKILQQKSYKKINSTFKIDEGNTKEEIKMLNMHRIKDVVACVADARYAFTQRSRTDAGEQLTRAINYQNTMRFPSGRH</sequence>
<reference evidence="1 2" key="1">
    <citation type="journal article" date="2019" name="Commun. Biol.">
        <title>The bagworm genome reveals a unique fibroin gene that provides high tensile strength.</title>
        <authorList>
            <person name="Kono N."/>
            <person name="Nakamura H."/>
            <person name="Ohtoshi R."/>
            <person name="Tomita M."/>
            <person name="Numata K."/>
            <person name="Arakawa K."/>
        </authorList>
    </citation>
    <scope>NUCLEOTIDE SEQUENCE [LARGE SCALE GENOMIC DNA]</scope>
</reference>